<feature type="compositionally biased region" description="Acidic residues" evidence="1">
    <location>
        <begin position="166"/>
        <end position="178"/>
    </location>
</feature>
<sequence length="246" mass="26961">MSYIEAASGGVELFNKVVDAVKGAVGAVEEIQGSAIRIKRAAATEALNDQNEFAVRETIIAKTIDAVHGVAPGCNILIVADYGRDKKHFKGEWKTQPNIELELPNNQVALYRLYMFNSGKYDRPMGPIWEANYIQYRGANGGEVKRDTPVGCMYLTFPDGDGLDPNAEDIEEEADDGEPIPPEGDGQETEQQQGDEEQPAEEEPPAQEEQPAEEAEQPAEEAEQPAEEAEQPAEEEQPTEEGAEEQ</sequence>
<feature type="region of interest" description="Disordered" evidence="1">
    <location>
        <begin position="155"/>
        <end position="246"/>
    </location>
</feature>
<protein>
    <submittedName>
        <fullName evidence="2">Uncharacterized protein</fullName>
    </submittedName>
</protein>
<dbReference type="AlphaFoldDB" id="A0AA39ZE98"/>
<keyword evidence="3" id="KW-1185">Reference proteome</keyword>
<evidence type="ECO:0000313" key="2">
    <source>
        <dbReference type="EMBL" id="KAK0669381.1"/>
    </source>
</evidence>
<comment type="caution">
    <text evidence="2">The sequence shown here is derived from an EMBL/GenBank/DDBJ whole genome shotgun (WGS) entry which is preliminary data.</text>
</comment>
<evidence type="ECO:0000313" key="3">
    <source>
        <dbReference type="Proteomes" id="UP001174997"/>
    </source>
</evidence>
<reference evidence="2" key="1">
    <citation type="submission" date="2023-06" db="EMBL/GenBank/DDBJ databases">
        <title>Genome-scale phylogeny and comparative genomics of the fungal order Sordariales.</title>
        <authorList>
            <consortium name="Lawrence Berkeley National Laboratory"/>
            <person name="Hensen N."/>
            <person name="Bonometti L."/>
            <person name="Westerberg I."/>
            <person name="Brannstrom I.O."/>
            <person name="Guillou S."/>
            <person name="Cros-Aarteil S."/>
            <person name="Calhoun S."/>
            <person name="Haridas S."/>
            <person name="Kuo A."/>
            <person name="Mondo S."/>
            <person name="Pangilinan J."/>
            <person name="Riley R."/>
            <person name="Labutti K."/>
            <person name="Andreopoulos B."/>
            <person name="Lipzen A."/>
            <person name="Chen C."/>
            <person name="Yanf M."/>
            <person name="Daum C."/>
            <person name="Ng V."/>
            <person name="Clum A."/>
            <person name="Steindorff A."/>
            <person name="Ohm R."/>
            <person name="Martin F."/>
            <person name="Silar P."/>
            <person name="Natvig D."/>
            <person name="Lalanne C."/>
            <person name="Gautier V."/>
            <person name="Ament-Velasquez S.L."/>
            <person name="Kruys A."/>
            <person name="Hutchinson M.I."/>
            <person name="Powell A.J."/>
            <person name="Barry K."/>
            <person name="Miller A.N."/>
            <person name="Grigoriev I.V."/>
            <person name="Debuchy R."/>
            <person name="Gladieux P."/>
            <person name="Thoren M.H."/>
            <person name="Johannesson H."/>
        </authorList>
    </citation>
    <scope>NUCLEOTIDE SEQUENCE</scope>
    <source>
        <strain evidence="2">CBS 307.81</strain>
    </source>
</reference>
<dbReference type="EMBL" id="JAULSY010000044">
    <property type="protein sequence ID" value="KAK0669381.1"/>
    <property type="molecule type" value="Genomic_DNA"/>
</dbReference>
<organism evidence="2 3">
    <name type="scientific">Cercophora samala</name>
    <dbReference type="NCBI Taxonomy" id="330535"/>
    <lineage>
        <taxon>Eukaryota</taxon>
        <taxon>Fungi</taxon>
        <taxon>Dikarya</taxon>
        <taxon>Ascomycota</taxon>
        <taxon>Pezizomycotina</taxon>
        <taxon>Sordariomycetes</taxon>
        <taxon>Sordariomycetidae</taxon>
        <taxon>Sordariales</taxon>
        <taxon>Lasiosphaeriaceae</taxon>
        <taxon>Cercophora</taxon>
    </lineage>
</organism>
<feature type="compositionally biased region" description="Acidic residues" evidence="1">
    <location>
        <begin position="185"/>
        <end position="246"/>
    </location>
</feature>
<proteinExistence type="predicted"/>
<dbReference type="Proteomes" id="UP001174997">
    <property type="component" value="Unassembled WGS sequence"/>
</dbReference>
<name>A0AA39ZE98_9PEZI</name>
<gene>
    <name evidence="2" type="ORF">QBC41DRAFT_364844</name>
</gene>
<evidence type="ECO:0000256" key="1">
    <source>
        <dbReference type="SAM" id="MobiDB-lite"/>
    </source>
</evidence>
<accession>A0AA39ZE98</accession>